<sequence>MSLFASGSRTLYRAAAAPLRTRPFATAPTTTTSPVEQEQSSPAPAPTPTPTPLPGSAVLPEAFRAQATSSAPSPAAPATRSSRSPAPTPAAFQAGTFLQQSNARARAHRLTQPYKLHVYSTRNNTILTLSTAPTTSTASSSEGAAALQHPVAWVSAGNAGYKGAARGTYDAAVEVALRMFRKIQDLAAGPPPTELEVVWKGFGQGRDAVFRTLMGAEGDGVRGLVRRVTDATPLKVGGTRPKKRRVCVVVLPFSFPPRAPSRPCPDPLPSLLAASEEACFVGGAVVVFVSAREHVRDLTSR</sequence>
<dbReference type="SUPFAM" id="SSF53137">
    <property type="entry name" value="Translational machinery components"/>
    <property type="match status" value="1"/>
</dbReference>
<dbReference type="PANTHER" id="PTHR11759">
    <property type="entry name" value="40S RIBOSOMAL PROTEIN S14/30S RIBOSOMAL PROTEIN S11"/>
    <property type="match status" value="1"/>
</dbReference>
<evidence type="ECO:0008006" key="7">
    <source>
        <dbReference type="Google" id="ProtNLM"/>
    </source>
</evidence>
<evidence type="ECO:0000313" key="5">
    <source>
        <dbReference type="EMBL" id="TNY22526.1"/>
    </source>
</evidence>
<evidence type="ECO:0000313" key="6">
    <source>
        <dbReference type="Proteomes" id="UP000311382"/>
    </source>
</evidence>
<dbReference type="OrthoDB" id="1654884at2759"/>
<dbReference type="Gene3D" id="3.30.420.80">
    <property type="entry name" value="Ribosomal protein S11"/>
    <property type="match status" value="1"/>
</dbReference>
<comment type="caution">
    <text evidence="5">The sequence shown here is derived from an EMBL/GenBank/DDBJ whole genome shotgun (WGS) entry which is preliminary data.</text>
</comment>
<feature type="compositionally biased region" description="Low complexity" evidence="4">
    <location>
        <begin position="15"/>
        <end position="32"/>
    </location>
</feature>
<name>A0A5C5G1R8_9BASI</name>
<dbReference type="GO" id="GO:0006412">
    <property type="term" value="P:translation"/>
    <property type="evidence" value="ECO:0007669"/>
    <property type="project" value="InterPro"/>
</dbReference>
<feature type="compositionally biased region" description="Pro residues" evidence="4">
    <location>
        <begin position="43"/>
        <end position="53"/>
    </location>
</feature>
<accession>A0A5C5G1R8</accession>
<dbReference type="AlphaFoldDB" id="A0A5C5G1R8"/>
<proteinExistence type="inferred from homology"/>
<gene>
    <name evidence="5" type="ORF">DMC30DRAFT_348856</name>
</gene>
<keyword evidence="6" id="KW-1185">Reference proteome</keyword>
<feature type="region of interest" description="Disordered" evidence="4">
    <location>
        <begin position="15"/>
        <end position="90"/>
    </location>
</feature>
<evidence type="ECO:0000256" key="3">
    <source>
        <dbReference type="ARBA" id="ARBA00023274"/>
    </source>
</evidence>
<dbReference type="Pfam" id="PF00411">
    <property type="entry name" value="Ribosomal_S11"/>
    <property type="match status" value="1"/>
</dbReference>
<dbReference type="Proteomes" id="UP000311382">
    <property type="component" value="Unassembled WGS sequence"/>
</dbReference>
<dbReference type="STRING" id="5288.A0A5C5G1R8"/>
<keyword evidence="2" id="KW-0689">Ribosomal protein</keyword>
<dbReference type="GO" id="GO:1990904">
    <property type="term" value="C:ribonucleoprotein complex"/>
    <property type="evidence" value="ECO:0007669"/>
    <property type="project" value="UniProtKB-KW"/>
</dbReference>
<comment type="similarity">
    <text evidence="1">Belongs to the universal ribosomal protein uS11 family.</text>
</comment>
<dbReference type="InterPro" id="IPR001971">
    <property type="entry name" value="Ribosomal_uS11"/>
</dbReference>
<dbReference type="GO" id="GO:0005840">
    <property type="term" value="C:ribosome"/>
    <property type="evidence" value="ECO:0007669"/>
    <property type="project" value="UniProtKB-KW"/>
</dbReference>
<dbReference type="GO" id="GO:0003735">
    <property type="term" value="F:structural constituent of ribosome"/>
    <property type="evidence" value="ECO:0007669"/>
    <property type="project" value="InterPro"/>
</dbReference>
<reference evidence="5 6" key="1">
    <citation type="submission" date="2019-03" db="EMBL/GenBank/DDBJ databases">
        <title>Rhodosporidium diobovatum UCD-FST 08-225 genome sequencing, assembly, and annotation.</title>
        <authorList>
            <person name="Fakankun I.U."/>
            <person name="Fristensky B."/>
            <person name="Levin D.B."/>
        </authorList>
    </citation>
    <scope>NUCLEOTIDE SEQUENCE [LARGE SCALE GENOMIC DNA]</scope>
    <source>
        <strain evidence="5 6">UCD-FST 08-225</strain>
    </source>
</reference>
<dbReference type="InterPro" id="IPR036967">
    <property type="entry name" value="Ribosomal_uS11_sf"/>
</dbReference>
<protein>
    <recommendedName>
        <fullName evidence="7">Translational machinery component</fullName>
    </recommendedName>
</protein>
<feature type="compositionally biased region" description="Low complexity" evidence="4">
    <location>
        <begin position="64"/>
        <end position="90"/>
    </location>
</feature>
<evidence type="ECO:0000256" key="2">
    <source>
        <dbReference type="ARBA" id="ARBA00022980"/>
    </source>
</evidence>
<dbReference type="EMBL" id="SOZI01000024">
    <property type="protein sequence ID" value="TNY22526.1"/>
    <property type="molecule type" value="Genomic_DNA"/>
</dbReference>
<evidence type="ECO:0000256" key="4">
    <source>
        <dbReference type="SAM" id="MobiDB-lite"/>
    </source>
</evidence>
<organism evidence="5 6">
    <name type="scientific">Rhodotorula diobovata</name>
    <dbReference type="NCBI Taxonomy" id="5288"/>
    <lineage>
        <taxon>Eukaryota</taxon>
        <taxon>Fungi</taxon>
        <taxon>Dikarya</taxon>
        <taxon>Basidiomycota</taxon>
        <taxon>Pucciniomycotina</taxon>
        <taxon>Microbotryomycetes</taxon>
        <taxon>Sporidiobolales</taxon>
        <taxon>Sporidiobolaceae</taxon>
        <taxon>Rhodotorula</taxon>
    </lineage>
</organism>
<evidence type="ECO:0000256" key="1">
    <source>
        <dbReference type="ARBA" id="ARBA00006194"/>
    </source>
</evidence>
<dbReference type="HAMAP" id="MF_01310">
    <property type="entry name" value="Ribosomal_uS11"/>
    <property type="match status" value="1"/>
</dbReference>
<keyword evidence="3" id="KW-0687">Ribonucleoprotein</keyword>